<protein>
    <recommendedName>
        <fullName evidence="5">DASH complex subunit DAM1</fullName>
    </recommendedName>
    <alternativeName>
        <fullName evidence="14">Outer kinetochore protein DAM1</fullName>
    </alternativeName>
</protein>
<feature type="region of interest" description="Disordered" evidence="16">
    <location>
        <begin position="52"/>
        <end position="72"/>
    </location>
</feature>
<dbReference type="GO" id="GO:1990537">
    <property type="term" value="C:mitotic spindle polar microtubule"/>
    <property type="evidence" value="ECO:0007669"/>
    <property type="project" value="TreeGrafter"/>
</dbReference>
<sequence>MPMETPHRRKSRIGPGLLLKQSLGASGATDGSHALFIPIRNEPDGNLLRRSVRHQPQEASSGAGSSTDQQDASLTPFQSISKELDDPIDQLSAAADQLVEKMAVVADIHAGLAHFNESFGAFLYGLKMNADNIEWPEAPTKRSFERMEQREAEAVMIQQQQEELERIRRQQILEQEMDRERQRLETERLEAERIKASLSSLHSASVNSIQDGNRQRRGVTANARGRGVAPSKIPARPNASNAAASRVGPGGAVRKLVGKVVMKRMADRLPLRYRDEPHRTPIETIMRSLSEHIEGQGLPELAAVSNVPRHRCNEYLGVLIHAKEVIRNNQKGVLFSLNPERYPSR</sequence>
<dbReference type="OrthoDB" id="5586015at2759"/>
<evidence type="ECO:0000256" key="15">
    <source>
        <dbReference type="SAM" id="Coils"/>
    </source>
</evidence>
<keyword evidence="12" id="KW-0539">Nucleus</keyword>
<dbReference type="AlphaFoldDB" id="A0A9P6RDH9"/>
<feature type="region of interest" description="Disordered" evidence="16">
    <location>
        <begin position="205"/>
        <end position="247"/>
    </location>
</feature>
<dbReference type="GO" id="GO:1990758">
    <property type="term" value="P:mitotic sister chromatid biorientation"/>
    <property type="evidence" value="ECO:0007669"/>
    <property type="project" value="TreeGrafter"/>
</dbReference>
<keyword evidence="18" id="KW-1185">Reference proteome</keyword>
<keyword evidence="11" id="KW-0206">Cytoskeleton</keyword>
<dbReference type="InterPro" id="IPR013962">
    <property type="entry name" value="DASH_Dam1"/>
</dbReference>
<name>A0A9P6RDH9_9FUNG</name>
<evidence type="ECO:0000256" key="9">
    <source>
        <dbReference type="ARBA" id="ARBA00022829"/>
    </source>
</evidence>
<evidence type="ECO:0000256" key="4">
    <source>
        <dbReference type="ARBA" id="ARBA00010073"/>
    </source>
</evidence>
<dbReference type="Pfam" id="PF08653">
    <property type="entry name" value="DASH_Dam1"/>
    <property type="match status" value="1"/>
</dbReference>
<evidence type="ECO:0000256" key="10">
    <source>
        <dbReference type="ARBA" id="ARBA00022838"/>
    </source>
</evidence>
<keyword evidence="9" id="KW-0159">Chromosome partition</keyword>
<evidence type="ECO:0000256" key="6">
    <source>
        <dbReference type="ARBA" id="ARBA00022454"/>
    </source>
</evidence>
<keyword evidence="6" id="KW-0158">Chromosome</keyword>
<dbReference type="GO" id="GO:0044732">
    <property type="term" value="C:mitotic spindle pole body"/>
    <property type="evidence" value="ECO:0007669"/>
    <property type="project" value="TreeGrafter"/>
</dbReference>
<dbReference type="GO" id="GO:0042729">
    <property type="term" value="C:DASH complex"/>
    <property type="evidence" value="ECO:0007669"/>
    <property type="project" value="InterPro"/>
</dbReference>
<evidence type="ECO:0000313" key="17">
    <source>
        <dbReference type="EMBL" id="KAG0317825.1"/>
    </source>
</evidence>
<keyword evidence="13" id="KW-0137">Centromere</keyword>
<keyword evidence="10" id="KW-0995">Kinetochore</keyword>
<evidence type="ECO:0000256" key="1">
    <source>
        <dbReference type="ARBA" id="ARBA00004123"/>
    </source>
</evidence>
<dbReference type="PANTHER" id="PTHR28113:SF1">
    <property type="entry name" value="DASH COMPLEX SUBUNIT DAM1"/>
    <property type="match status" value="1"/>
</dbReference>
<comment type="subcellular location">
    <subcellularLocation>
        <location evidence="3">Chromosome</location>
        <location evidence="3">Centromere</location>
        <location evidence="3">Kinetochore</location>
    </subcellularLocation>
    <subcellularLocation>
        <location evidence="2">Cytoplasm</location>
        <location evidence="2">Cytoskeleton</location>
        <location evidence="2">Spindle</location>
    </subcellularLocation>
    <subcellularLocation>
        <location evidence="1">Nucleus</location>
    </subcellularLocation>
</comment>
<evidence type="ECO:0000256" key="12">
    <source>
        <dbReference type="ARBA" id="ARBA00023242"/>
    </source>
</evidence>
<keyword evidence="15" id="KW-0175">Coiled coil</keyword>
<evidence type="ECO:0000256" key="14">
    <source>
        <dbReference type="ARBA" id="ARBA00030453"/>
    </source>
</evidence>
<dbReference type="PANTHER" id="PTHR28113">
    <property type="entry name" value="DASH COMPLEX SUBUNIT DAM1"/>
    <property type="match status" value="1"/>
</dbReference>
<organism evidence="17 18">
    <name type="scientific">Dissophora globulifera</name>
    <dbReference type="NCBI Taxonomy" id="979702"/>
    <lineage>
        <taxon>Eukaryota</taxon>
        <taxon>Fungi</taxon>
        <taxon>Fungi incertae sedis</taxon>
        <taxon>Mucoromycota</taxon>
        <taxon>Mortierellomycotina</taxon>
        <taxon>Mortierellomycetes</taxon>
        <taxon>Mortierellales</taxon>
        <taxon>Mortierellaceae</taxon>
        <taxon>Dissophora</taxon>
    </lineage>
</organism>
<evidence type="ECO:0000256" key="8">
    <source>
        <dbReference type="ARBA" id="ARBA00022701"/>
    </source>
</evidence>
<evidence type="ECO:0000256" key="13">
    <source>
        <dbReference type="ARBA" id="ARBA00023328"/>
    </source>
</evidence>
<feature type="compositionally biased region" description="Polar residues" evidence="16">
    <location>
        <begin position="57"/>
        <end position="72"/>
    </location>
</feature>
<evidence type="ECO:0000256" key="2">
    <source>
        <dbReference type="ARBA" id="ARBA00004186"/>
    </source>
</evidence>
<reference evidence="17" key="1">
    <citation type="journal article" date="2020" name="Fungal Divers.">
        <title>Resolving the Mortierellaceae phylogeny through synthesis of multi-gene phylogenetics and phylogenomics.</title>
        <authorList>
            <person name="Vandepol N."/>
            <person name="Liber J."/>
            <person name="Desiro A."/>
            <person name="Na H."/>
            <person name="Kennedy M."/>
            <person name="Barry K."/>
            <person name="Grigoriev I.V."/>
            <person name="Miller A.N."/>
            <person name="O'Donnell K."/>
            <person name="Stajich J.E."/>
            <person name="Bonito G."/>
        </authorList>
    </citation>
    <scope>NUCLEOTIDE SEQUENCE</scope>
    <source>
        <strain evidence="17">REB-010B</strain>
    </source>
</reference>
<evidence type="ECO:0000256" key="11">
    <source>
        <dbReference type="ARBA" id="ARBA00023212"/>
    </source>
</evidence>
<proteinExistence type="inferred from homology"/>
<feature type="compositionally biased region" description="Low complexity" evidence="16">
    <location>
        <begin position="234"/>
        <end position="246"/>
    </location>
</feature>
<dbReference type="EMBL" id="JAAAIP010000402">
    <property type="protein sequence ID" value="KAG0317825.1"/>
    <property type="molecule type" value="Genomic_DNA"/>
</dbReference>
<evidence type="ECO:0000313" key="18">
    <source>
        <dbReference type="Proteomes" id="UP000738325"/>
    </source>
</evidence>
<evidence type="ECO:0000256" key="16">
    <source>
        <dbReference type="SAM" id="MobiDB-lite"/>
    </source>
</evidence>
<feature type="coiled-coil region" evidence="15">
    <location>
        <begin position="147"/>
        <end position="197"/>
    </location>
</feature>
<comment type="similarity">
    <text evidence="4">Belongs to the DASH complex DAM1 family.</text>
</comment>
<keyword evidence="7" id="KW-0963">Cytoplasm</keyword>
<evidence type="ECO:0000256" key="7">
    <source>
        <dbReference type="ARBA" id="ARBA00022490"/>
    </source>
</evidence>
<evidence type="ECO:0000256" key="3">
    <source>
        <dbReference type="ARBA" id="ARBA00004629"/>
    </source>
</evidence>
<accession>A0A9P6RDH9</accession>
<keyword evidence="8" id="KW-0493">Microtubule</keyword>
<dbReference type="Proteomes" id="UP000738325">
    <property type="component" value="Unassembled WGS sequence"/>
</dbReference>
<comment type="caution">
    <text evidence="17">The sequence shown here is derived from an EMBL/GenBank/DDBJ whole genome shotgun (WGS) entry which is preliminary data.</text>
</comment>
<evidence type="ECO:0000256" key="5">
    <source>
        <dbReference type="ARBA" id="ARBA00020497"/>
    </source>
</evidence>
<gene>
    <name evidence="17" type="ORF">BGZ99_006079</name>
</gene>